<reference evidence="3 4" key="1">
    <citation type="submission" date="2018-07" db="EMBL/GenBank/DDBJ databases">
        <title>Genome sequence of Rhodococcus rhodnii ATCC 35071 from Rhodnius prolixus.</title>
        <authorList>
            <person name="Patel V."/>
            <person name="Vogel K.J."/>
        </authorList>
    </citation>
    <scope>NUCLEOTIDE SEQUENCE [LARGE SCALE GENOMIC DNA]</scope>
    <source>
        <strain evidence="3 4">ATCC 35071</strain>
    </source>
</reference>
<dbReference type="Pfam" id="PF01636">
    <property type="entry name" value="APH"/>
    <property type="match status" value="1"/>
</dbReference>
<dbReference type="GO" id="GO:0019202">
    <property type="term" value="F:amino acid kinase activity"/>
    <property type="evidence" value="ECO:0007669"/>
    <property type="project" value="TreeGrafter"/>
</dbReference>
<dbReference type="EMBL" id="QRCM01000001">
    <property type="protein sequence ID" value="TXG89579.1"/>
    <property type="molecule type" value="Genomic_DNA"/>
</dbReference>
<dbReference type="InterPro" id="IPR011009">
    <property type="entry name" value="Kinase-like_dom_sf"/>
</dbReference>
<evidence type="ECO:0000313" key="3">
    <source>
        <dbReference type="EMBL" id="TXG89579.1"/>
    </source>
</evidence>
<dbReference type="PANTHER" id="PTHR21064">
    <property type="entry name" value="AMINOGLYCOSIDE PHOSPHOTRANSFERASE DOMAIN-CONTAINING PROTEIN-RELATED"/>
    <property type="match status" value="1"/>
</dbReference>
<protein>
    <submittedName>
        <fullName evidence="3">Phosphotransferase</fullName>
    </submittedName>
</protein>
<accession>A0A6P2CA04</accession>
<comment type="similarity">
    <text evidence="1">Belongs to the pseudomonas-type ThrB family.</text>
</comment>
<dbReference type="RefSeq" id="WP_010840429.1">
    <property type="nucleotide sequence ID" value="NZ_QRCM01000001.1"/>
</dbReference>
<evidence type="ECO:0000256" key="1">
    <source>
        <dbReference type="ARBA" id="ARBA00038240"/>
    </source>
</evidence>
<dbReference type="AlphaFoldDB" id="A0A6P2CA04"/>
<feature type="domain" description="Aminoglycoside phosphotransferase" evidence="2">
    <location>
        <begin position="61"/>
        <end position="295"/>
    </location>
</feature>
<dbReference type="Proteomes" id="UP000471120">
    <property type="component" value="Unassembled WGS sequence"/>
</dbReference>
<keyword evidence="3" id="KW-0808">Transferase</keyword>
<sequence length="355" mass="38400">MTSHVPLNLGAERTQPGAAPLAAFDHLSRGDSAPTWLADAVHAGWGLPPAATAIELVTVSENATFLVRSSEHDDFVLRVHRPGHVEDTSQILGELAWVAALGDAGVVSVPDVVPGAAGSALVSFVDDAGSEWHCVGFGFVEGVVLEDAGDPRPHYREIGAATAVLHDHVTRWSLPDGCNRFTWALPDMLGETSRWGDWRGADLTAPQRDVLARAEALAVATLSSFDGEWGLVHADLRPSNVMVGPGGLSLIDFDDCGFSWLLYDFASALSFVEHEEYAPDIAKLWVEGYRSVRELPDSLLVYANTLSMIRRLTMLGWTTTHRSDALPPALWDAQIPGSVAVAERYLASQTWLFDR</sequence>
<proteinExistence type="inferred from homology"/>
<evidence type="ECO:0000313" key="4">
    <source>
        <dbReference type="Proteomes" id="UP000471120"/>
    </source>
</evidence>
<dbReference type="InterPro" id="IPR002575">
    <property type="entry name" value="Aminoglycoside_PTrfase"/>
</dbReference>
<gene>
    <name evidence="3" type="ORF">DW322_04275</name>
</gene>
<dbReference type="SUPFAM" id="SSF56112">
    <property type="entry name" value="Protein kinase-like (PK-like)"/>
    <property type="match status" value="1"/>
</dbReference>
<dbReference type="InterPro" id="IPR050249">
    <property type="entry name" value="Pseudomonas-type_ThrB"/>
</dbReference>
<dbReference type="Gene3D" id="3.90.1200.10">
    <property type="match status" value="1"/>
</dbReference>
<name>A0A6P2CA04_9NOCA</name>
<organism evidence="3 4">
    <name type="scientific">Rhodococcus rhodnii</name>
    <dbReference type="NCBI Taxonomy" id="38312"/>
    <lineage>
        <taxon>Bacteria</taxon>
        <taxon>Bacillati</taxon>
        <taxon>Actinomycetota</taxon>
        <taxon>Actinomycetes</taxon>
        <taxon>Mycobacteriales</taxon>
        <taxon>Nocardiaceae</taxon>
        <taxon>Rhodococcus</taxon>
    </lineage>
</organism>
<dbReference type="PANTHER" id="PTHR21064:SF6">
    <property type="entry name" value="AMINOGLYCOSIDE PHOSPHOTRANSFERASE DOMAIN-CONTAINING PROTEIN"/>
    <property type="match status" value="1"/>
</dbReference>
<comment type="caution">
    <text evidence="3">The sequence shown here is derived from an EMBL/GenBank/DDBJ whole genome shotgun (WGS) entry which is preliminary data.</text>
</comment>
<evidence type="ECO:0000259" key="2">
    <source>
        <dbReference type="Pfam" id="PF01636"/>
    </source>
</evidence>